<protein>
    <submittedName>
        <fullName evidence="2">Uncharacterized protein</fullName>
    </submittedName>
</protein>
<organism evidence="2 3">
    <name type="scientific">Reticulomyxa filosa</name>
    <dbReference type="NCBI Taxonomy" id="46433"/>
    <lineage>
        <taxon>Eukaryota</taxon>
        <taxon>Sar</taxon>
        <taxon>Rhizaria</taxon>
        <taxon>Retaria</taxon>
        <taxon>Foraminifera</taxon>
        <taxon>Monothalamids</taxon>
        <taxon>Reticulomyxidae</taxon>
        <taxon>Reticulomyxa</taxon>
    </lineage>
</organism>
<gene>
    <name evidence="2" type="ORF">RFI_26126</name>
</gene>
<dbReference type="Proteomes" id="UP000023152">
    <property type="component" value="Unassembled WGS sequence"/>
</dbReference>
<proteinExistence type="predicted"/>
<dbReference type="AlphaFoldDB" id="X6MBJ3"/>
<keyword evidence="1" id="KW-1133">Transmembrane helix</keyword>
<comment type="caution">
    <text evidence="2">The sequence shown here is derived from an EMBL/GenBank/DDBJ whole genome shotgun (WGS) entry which is preliminary data.</text>
</comment>
<evidence type="ECO:0000313" key="2">
    <source>
        <dbReference type="EMBL" id="ETO11249.1"/>
    </source>
</evidence>
<keyword evidence="1" id="KW-0472">Membrane</keyword>
<dbReference type="EMBL" id="ASPP01022609">
    <property type="protein sequence ID" value="ETO11249.1"/>
    <property type="molecule type" value="Genomic_DNA"/>
</dbReference>
<keyword evidence="3" id="KW-1185">Reference proteome</keyword>
<reference evidence="2 3" key="1">
    <citation type="journal article" date="2013" name="Curr. Biol.">
        <title>The Genome of the Foraminiferan Reticulomyxa filosa.</title>
        <authorList>
            <person name="Glockner G."/>
            <person name="Hulsmann N."/>
            <person name="Schleicher M."/>
            <person name="Noegel A.A."/>
            <person name="Eichinger L."/>
            <person name="Gallinger C."/>
            <person name="Pawlowski J."/>
            <person name="Sierra R."/>
            <person name="Euteneuer U."/>
            <person name="Pillet L."/>
            <person name="Moustafa A."/>
            <person name="Platzer M."/>
            <person name="Groth M."/>
            <person name="Szafranski K."/>
            <person name="Schliwa M."/>
        </authorList>
    </citation>
    <scope>NUCLEOTIDE SEQUENCE [LARGE SCALE GENOMIC DNA]</scope>
</reference>
<sequence length="136" mass="15906">MFLVIQLGMLPNKQRLSRRICDVILNVKQNNMISLKIEHETNMFRASVVISMAKVKKNCYLRKEDWTYGGMKAIKGLFVKKQEKVGNDDIIMVVAISYISKSEPIFFFFFFLQQNLCTDKKSKNHDRGKLDAIIFY</sequence>
<evidence type="ECO:0000313" key="3">
    <source>
        <dbReference type="Proteomes" id="UP000023152"/>
    </source>
</evidence>
<name>X6MBJ3_RETFI</name>
<accession>X6MBJ3</accession>
<feature type="transmembrane region" description="Helical" evidence="1">
    <location>
        <begin position="90"/>
        <end position="112"/>
    </location>
</feature>
<keyword evidence="1" id="KW-0812">Transmembrane</keyword>
<evidence type="ECO:0000256" key="1">
    <source>
        <dbReference type="SAM" id="Phobius"/>
    </source>
</evidence>